<evidence type="ECO:0000256" key="5">
    <source>
        <dbReference type="ARBA" id="ARBA00023242"/>
    </source>
</evidence>
<comment type="similarity">
    <text evidence="2 6">Belongs to the GINS1/PSF1 family.</text>
</comment>
<feature type="domain" description="GINS subunit" evidence="7">
    <location>
        <begin position="62"/>
        <end position="129"/>
    </location>
</feature>
<dbReference type="Proteomes" id="UP000274822">
    <property type="component" value="Unassembled WGS sequence"/>
</dbReference>
<comment type="subcellular location">
    <subcellularLocation>
        <location evidence="1 6">Nucleus</location>
    </subcellularLocation>
</comment>
<dbReference type="Pfam" id="PF05916">
    <property type="entry name" value="Sld5"/>
    <property type="match status" value="1"/>
</dbReference>
<comment type="function">
    <text evidence="6">Required for correct functioning of the GINS complex, a complex that plays an essential role in the initiation of DNA replication, and progression of DNA replication forks. GINS complex seems to bind preferentially to single-stranded DNA.</text>
</comment>
<evidence type="ECO:0000256" key="1">
    <source>
        <dbReference type="ARBA" id="ARBA00004123"/>
    </source>
</evidence>
<dbReference type="AlphaFoldDB" id="A0A433QSS2"/>
<gene>
    <name evidence="9" type="ORF">BC938DRAFT_474141</name>
</gene>
<dbReference type="InterPro" id="IPR021151">
    <property type="entry name" value="GINS_A"/>
</dbReference>
<organism evidence="9 10">
    <name type="scientific">Jimgerdemannia flammicorona</name>
    <dbReference type="NCBI Taxonomy" id="994334"/>
    <lineage>
        <taxon>Eukaryota</taxon>
        <taxon>Fungi</taxon>
        <taxon>Fungi incertae sedis</taxon>
        <taxon>Mucoromycota</taxon>
        <taxon>Mucoromycotina</taxon>
        <taxon>Endogonomycetes</taxon>
        <taxon>Endogonales</taxon>
        <taxon>Endogonaceae</taxon>
        <taxon>Jimgerdemannia</taxon>
    </lineage>
</organism>
<evidence type="ECO:0000256" key="6">
    <source>
        <dbReference type="RuleBase" id="RU368085"/>
    </source>
</evidence>
<evidence type="ECO:0000256" key="3">
    <source>
        <dbReference type="ARBA" id="ARBA00015143"/>
    </source>
</evidence>
<dbReference type="InterPro" id="IPR056783">
    <property type="entry name" value="PSF1_C"/>
</dbReference>
<feature type="domain" description="DNA replication complex GINS protein PSF1 C-terminal" evidence="8">
    <location>
        <begin position="150"/>
        <end position="199"/>
    </location>
</feature>
<dbReference type="GO" id="GO:0000811">
    <property type="term" value="C:GINS complex"/>
    <property type="evidence" value="ECO:0007669"/>
    <property type="project" value="UniProtKB-UniRule"/>
</dbReference>
<keyword evidence="5 6" id="KW-0539">Nucleus</keyword>
<keyword evidence="10" id="KW-1185">Reference proteome</keyword>
<dbReference type="Gene3D" id="1.20.58.1030">
    <property type="match status" value="1"/>
</dbReference>
<reference evidence="9 10" key="1">
    <citation type="journal article" date="2018" name="New Phytol.">
        <title>Phylogenomics of Endogonaceae and evolution of mycorrhizas within Mucoromycota.</title>
        <authorList>
            <person name="Chang Y."/>
            <person name="Desiro A."/>
            <person name="Na H."/>
            <person name="Sandor L."/>
            <person name="Lipzen A."/>
            <person name="Clum A."/>
            <person name="Barry K."/>
            <person name="Grigoriev I.V."/>
            <person name="Martin F.M."/>
            <person name="Stajich J.E."/>
            <person name="Smith M.E."/>
            <person name="Bonito G."/>
            <person name="Spatafora J.W."/>
        </authorList>
    </citation>
    <scope>NUCLEOTIDE SEQUENCE [LARGE SCALE GENOMIC DNA]</scope>
    <source>
        <strain evidence="9 10">AD002</strain>
    </source>
</reference>
<comment type="subunit">
    <text evidence="6">Component of the GINS complex.</text>
</comment>
<evidence type="ECO:0000259" key="8">
    <source>
        <dbReference type="Pfam" id="PF24997"/>
    </source>
</evidence>
<accession>A0A433QSS2</accession>
<dbReference type="EMBL" id="RBNJ01001737">
    <property type="protein sequence ID" value="RUS32825.1"/>
    <property type="molecule type" value="Genomic_DNA"/>
</dbReference>
<dbReference type="PANTHER" id="PTHR12914">
    <property type="entry name" value="PARTNER OF SLD5"/>
    <property type="match status" value="1"/>
</dbReference>
<dbReference type="CDD" id="cd11710">
    <property type="entry name" value="GINS_A_psf1"/>
    <property type="match status" value="1"/>
</dbReference>
<proteinExistence type="inferred from homology"/>
<evidence type="ECO:0000256" key="2">
    <source>
        <dbReference type="ARBA" id="ARBA00006677"/>
    </source>
</evidence>
<dbReference type="SUPFAM" id="SSF158573">
    <property type="entry name" value="GINS helical bundle-like"/>
    <property type="match status" value="1"/>
</dbReference>
<dbReference type="PANTHER" id="PTHR12914:SF2">
    <property type="entry name" value="DNA REPLICATION COMPLEX GINS PROTEIN PSF1"/>
    <property type="match status" value="1"/>
</dbReference>
<evidence type="ECO:0000256" key="4">
    <source>
        <dbReference type="ARBA" id="ARBA00022705"/>
    </source>
</evidence>
<comment type="caution">
    <text evidence="9">The sequence shown here is derived from an EMBL/GenBank/DDBJ whole genome shotgun (WGS) entry which is preliminary data.</text>
</comment>
<dbReference type="GO" id="GO:1902983">
    <property type="term" value="P:DNA strand elongation involved in mitotic DNA replication"/>
    <property type="evidence" value="ECO:0007669"/>
    <property type="project" value="TreeGrafter"/>
</dbReference>
<evidence type="ECO:0000259" key="7">
    <source>
        <dbReference type="Pfam" id="PF05916"/>
    </source>
</evidence>
<dbReference type="CDD" id="cd21696">
    <property type="entry name" value="GINS_B_Psf1"/>
    <property type="match status" value="1"/>
</dbReference>
<protein>
    <recommendedName>
        <fullName evidence="3 6">DNA replication complex GINS protein PSF1</fullName>
    </recommendedName>
</protein>
<dbReference type="InterPro" id="IPR005339">
    <property type="entry name" value="GINS_Psf1"/>
</dbReference>
<name>A0A433QSS2_9FUNG</name>
<dbReference type="InterPro" id="IPR036224">
    <property type="entry name" value="GINS_bundle-like_dom_sf"/>
</dbReference>
<dbReference type="Pfam" id="PF24997">
    <property type="entry name" value="PSF1_C"/>
    <property type="match status" value="1"/>
</dbReference>
<evidence type="ECO:0000313" key="9">
    <source>
        <dbReference type="EMBL" id="RUS32825.1"/>
    </source>
</evidence>
<evidence type="ECO:0000313" key="10">
    <source>
        <dbReference type="Proteomes" id="UP000274822"/>
    </source>
</evidence>
<keyword evidence="4 6" id="KW-0235">DNA replication</keyword>
<sequence length="200" mass="22527">MSMYGDEAYKLAKEAKRTTDILPPYNDELVRSVSREIRALSAESDAMLTSLRARGATYADDPGAACAVLVQQLAAKRDKRCLFAYHRQRLERVKELVWEAGPAGVQREVKRCASATELEFFDCYKEKVVGAYKHLFTEVDLLGGGLDPPKDLFIEVRVVKDCGEIQTEYGVLNLSKGSQFFVRRTDVETLIKQGFLRHVS</sequence>